<accession>A0A381T4P1</accession>
<feature type="transmembrane region" description="Helical" evidence="7">
    <location>
        <begin position="259"/>
        <end position="280"/>
    </location>
</feature>
<dbReference type="Gene3D" id="1.10.3720.10">
    <property type="entry name" value="MetI-like"/>
    <property type="match status" value="1"/>
</dbReference>
<dbReference type="InterPro" id="IPR000515">
    <property type="entry name" value="MetI-like"/>
</dbReference>
<evidence type="ECO:0000259" key="8">
    <source>
        <dbReference type="PROSITE" id="PS50928"/>
    </source>
</evidence>
<dbReference type="CDD" id="cd06261">
    <property type="entry name" value="TM_PBP2"/>
    <property type="match status" value="1"/>
</dbReference>
<gene>
    <name evidence="9" type="ORF">METZ01_LOCUS62451</name>
</gene>
<dbReference type="GO" id="GO:0055085">
    <property type="term" value="P:transmembrane transport"/>
    <property type="evidence" value="ECO:0007669"/>
    <property type="project" value="InterPro"/>
</dbReference>
<dbReference type="PROSITE" id="PS50928">
    <property type="entry name" value="ABC_TM1"/>
    <property type="match status" value="1"/>
</dbReference>
<evidence type="ECO:0000256" key="3">
    <source>
        <dbReference type="ARBA" id="ARBA00022475"/>
    </source>
</evidence>
<proteinExistence type="predicted"/>
<evidence type="ECO:0000313" key="9">
    <source>
        <dbReference type="EMBL" id="SVA09597.1"/>
    </source>
</evidence>
<keyword evidence="6 7" id="KW-0472">Membrane</keyword>
<keyword evidence="3" id="KW-1003">Cell membrane</keyword>
<keyword evidence="4 7" id="KW-0812">Transmembrane</keyword>
<feature type="domain" description="ABC transmembrane type-1" evidence="8">
    <location>
        <begin position="88"/>
        <end position="280"/>
    </location>
</feature>
<evidence type="ECO:0000256" key="7">
    <source>
        <dbReference type="SAM" id="Phobius"/>
    </source>
</evidence>
<evidence type="ECO:0000256" key="6">
    <source>
        <dbReference type="ARBA" id="ARBA00023136"/>
    </source>
</evidence>
<feature type="transmembrane region" description="Helical" evidence="7">
    <location>
        <begin position="88"/>
        <end position="111"/>
    </location>
</feature>
<dbReference type="AlphaFoldDB" id="A0A381T4P1"/>
<dbReference type="EMBL" id="UINC01003831">
    <property type="protein sequence ID" value="SVA09597.1"/>
    <property type="molecule type" value="Genomic_DNA"/>
</dbReference>
<name>A0A381T4P1_9ZZZZ</name>
<dbReference type="GO" id="GO:0005886">
    <property type="term" value="C:plasma membrane"/>
    <property type="evidence" value="ECO:0007669"/>
    <property type="project" value="UniProtKB-SubCell"/>
</dbReference>
<keyword evidence="5 7" id="KW-1133">Transmembrane helix</keyword>
<sequence length="295" mass="33679">MEENKQSNYGATFKRSPIFFIISRIVILFFIIIIIFPLLYTLSLSVRSPETVYSAKFFLIPHEFSLQNYYDAFFYAEERLKVSFPRMFLNSIIVTTSSVSLIIMLSIFAAFSFSHLRFPMKESLYNVMIASVAMPAQVLLIPLFYLLIYFGIINTYLAVILAYAGFLIPIGILILRMFFEQIPYELTEAGIVDGSSDFQLLTKVLLPLAKPAIATCVILLFLDTWNEFIYAMIFMQDPTIHTMQVGLAKIGTSRYHINIGTYSASVMVSIIPVLIIFTIFQRWFIAGMTMGALKH</sequence>
<feature type="transmembrane region" description="Helical" evidence="7">
    <location>
        <begin position="21"/>
        <end position="40"/>
    </location>
</feature>
<dbReference type="PANTHER" id="PTHR43744">
    <property type="entry name" value="ABC TRANSPORTER PERMEASE PROTEIN MG189-RELATED-RELATED"/>
    <property type="match status" value="1"/>
</dbReference>
<evidence type="ECO:0000256" key="2">
    <source>
        <dbReference type="ARBA" id="ARBA00022448"/>
    </source>
</evidence>
<dbReference type="PANTHER" id="PTHR43744:SF8">
    <property type="entry name" value="SN-GLYCEROL-3-PHOSPHATE TRANSPORT SYSTEM PERMEASE PROTEIN UGPE"/>
    <property type="match status" value="1"/>
</dbReference>
<evidence type="ECO:0000256" key="5">
    <source>
        <dbReference type="ARBA" id="ARBA00022989"/>
    </source>
</evidence>
<feature type="transmembrane region" description="Helical" evidence="7">
    <location>
        <begin position="156"/>
        <end position="179"/>
    </location>
</feature>
<evidence type="ECO:0000256" key="4">
    <source>
        <dbReference type="ARBA" id="ARBA00022692"/>
    </source>
</evidence>
<organism evidence="9">
    <name type="scientific">marine metagenome</name>
    <dbReference type="NCBI Taxonomy" id="408172"/>
    <lineage>
        <taxon>unclassified sequences</taxon>
        <taxon>metagenomes</taxon>
        <taxon>ecological metagenomes</taxon>
    </lineage>
</organism>
<evidence type="ECO:0000256" key="1">
    <source>
        <dbReference type="ARBA" id="ARBA00004651"/>
    </source>
</evidence>
<comment type="subcellular location">
    <subcellularLocation>
        <location evidence="1">Cell membrane</location>
        <topology evidence="1">Multi-pass membrane protein</topology>
    </subcellularLocation>
</comment>
<dbReference type="SUPFAM" id="SSF161098">
    <property type="entry name" value="MetI-like"/>
    <property type="match status" value="1"/>
</dbReference>
<feature type="transmembrane region" description="Helical" evidence="7">
    <location>
        <begin position="123"/>
        <end position="150"/>
    </location>
</feature>
<protein>
    <recommendedName>
        <fullName evidence="8">ABC transmembrane type-1 domain-containing protein</fullName>
    </recommendedName>
</protein>
<dbReference type="InterPro" id="IPR035906">
    <property type="entry name" value="MetI-like_sf"/>
</dbReference>
<dbReference type="Pfam" id="PF00528">
    <property type="entry name" value="BPD_transp_1"/>
    <property type="match status" value="1"/>
</dbReference>
<keyword evidence="2" id="KW-0813">Transport</keyword>
<reference evidence="9" key="1">
    <citation type="submission" date="2018-05" db="EMBL/GenBank/DDBJ databases">
        <authorList>
            <person name="Lanie J.A."/>
            <person name="Ng W.-L."/>
            <person name="Kazmierczak K.M."/>
            <person name="Andrzejewski T.M."/>
            <person name="Davidsen T.M."/>
            <person name="Wayne K.J."/>
            <person name="Tettelin H."/>
            <person name="Glass J.I."/>
            <person name="Rusch D."/>
            <person name="Podicherti R."/>
            <person name="Tsui H.-C.T."/>
            <person name="Winkler M.E."/>
        </authorList>
    </citation>
    <scope>NUCLEOTIDE SEQUENCE</scope>
</reference>